<evidence type="ECO:0000313" key="4">
    <source>
        <dbReference type="Proteomes" id="UP001596052"/>
    </source>
</evidence>
<gene>
    <name evidence="3" type="ORF">ACFQDI_22820</name>
</gene>
<evidence type="ECO:0000256" key="2">
    <source>
        <dbReference type="SAM" id="SignalP"/>
    </source>
</evidence>
<dbReference type="Proteomes" id="UP001596052">
    <property type="component" value="Unassembled WGS sequence"/>
</dbReference>
<dbReference type="RefSeq" id="WP_377171338.1">
    <property type="nucleotide sequence ID" value="NZ_JBHSMQ010000012.1"/>
</dbReference>
<accession>A0ABW0KWX8</accession>
<comment type="caution">
    <text evidence="3">The sequence shown here is derived from an EMBL/GenBank/DDBJ whole genome shotgun (WGS) entry which is preliminary data.</text>
</comment>
<dbReference type="Gene3D" id="3.30.1150.10">
    <property type="match status" value="1"/>
</dbReference>
<feature type="chain" id="PRO_5045259935" description="TonB family C-terminal domain-containing protein" evidence="2">
    <location>
        <begin position="20"/>
        <end position="318"/>
    </location>
</feature>
<organism evidence="3 4">
    <name type="scientific">Prosthecobacter fluviatilis</name>
    <dbReference type="NCBI Taxonomy" id="445931"/>
    <lineage>
        <taxon>Bacteria</taxon>
        <taxon>Pseudomonadati</taxon>
        <taxon>Verrucomicrobiota</taxon>
        <taxon>Verrucomicrobiia</taxon>
        <taxon>Verrucomicrobiales</taxon>
        <taxon>Verrucomicrobiaceae</taxon>
        <taxon>Prosthecobacter</taxon>
    </lineage>
</organism>
<evidence type="ECO:0000313" key="3">
    <source>
        <dbReference type="EMBL" id="MFC5457720.1"/>
    </source>
</evidence>
<evidence type="ECO:0008006" key="5">
    <source>
        <dbReference type="Google" id="ProtNLM"/>
    </source>
</evidence>
<proteinExistence type="predicted"/>
<keyword evidence="2" id="KW-0732">Signal</keyword>
<evidence type="ECO:0000256" key="1">
    <source>
        <dbReference type="SAM" id="MobiDB-lite"/>
    </source>
</evidence>
<feature type="signal peptide" evidence="2">
    <location>
        <begin position="1"/>
        <end position="19"/>
    </location>
</feature>
<dbReference type="SUPFAM" id="SSF74653">
    <property type="entry name" value="TolA/TonB C-terminal domain"/>
    <property type="match status" value="2"/>
</dbReference>
<sequence length="318" mass="36385">MSRRIVNALWAALVVCLLAACSAPTKEEVEAKKKWREGLEWYLNEVYGLTQKSWANELKQRPNSQAHGYVRVNIALRPDGRLEQIHVKNNQDTDPVLTKFTVKAIQAIKFPAMPAEILPWVNEYQDGHLIFPVMFRAGDQGRAGAAANREKLSDAEVRKLMEKRWGMWMEKGRRKTSPMKDEEINVSLTAQESGARQTQPPAKADAGKKTTVKLTQTPKERYIARVRQAVETKWQQYRRMELAGVTYGSLKVEFYVNKKGGVEDVRVVDDTQSYRELTLFTLRAIKDAEIPAMPADVIPFLPTKDPERLKIDYHVLIY</sequence>
<dbReference type="EMBL" id="JBHSMQ010000012">
    <property type="protein sequence ID" value="MFC5457720.1"/>
    <property type="molecule type" value="Genomic_DNA"/>
</dbReference>
<name>A0ABW0KWX8_9BACT</name>
<keyword evidence="4" id="KW-1185">Reference proteome</keyword>
<reference evidence="4" key="1">
    <citation type="journal article" date="2019" name="Int. J. Syst. Evol. Microbiol.">
        <title>The Global Catalogue of Microorganisms (GCM) 10K type strain sequencing project: providing services to taxonomists for standard genome sequencing and annotation.</title>
        <authorList>
            <consortium name="The Broad Institute Genomics Platform"/>
            <consortium name="The Broad Institute Genome Sequencing Center for Infectious Disease"/>
            <person name="Wu L."/>
            <person name="Ma J."/>
        </authorList>
    </citation>
    <scope>NUCLEOTIDE SEQUENCE [LARGE SCALE GENOMIC DNA]</scope>
    <source>
        <strain evidence="4">CGMCC 4.1469</strain>
    </source>
</reference>
<dbReference type="PROSITE" id="PS51257">
    <property type="entry name" value="PROKAR_LIPOPROTEIN"/>
    <property type="match status" value="1"/>
</dbReference>
<protein>
    <recommendedName>
        <fullName evidence="5">TonB family C-terminal domain-containing protein</fullName>
    </recommendedName>
</protein>
<feature type="compositionally biased region" description="Polar residues" evidence="1">
    <location>
        <begin position="189"/>
        <end position="200"/>
    </location>
</feature>
<feature type="region of interest" description="Disordered" evidence="1">
    <location>
        <begin position="189"/>
        <end position="209"/>
    </location>
</feature>